<feature type="region of interest" description="Disordered" evidence="1">
    <location>
        <begin position="1"/>
        <end position="127"/>
    </location>
</feature>
<accession>A0ABR1LMS1</accession>
<reference evidence="2 3" key="1">
    <citation type="submission" date="2024-04" db="EMBL/GenBank/DDBJ databases">
        <title>Phyllosticta paracitricarpa is synonymous to the EU quarantine fungus P. citricarpa based on phylogenomic analyses.</title>
        <authorList>
            <consortium name="Lawrence Berkeley National Laboratory"/>
            <person name="Van Ingen-Buijs V.A."/>
            <person name="Van Westerhoven A.C."/>
            <person name="Haridas S."/>
            <person name="Skiadas P."/>
            <person name="Martin F."/>
            <person name="Groenewald J.Z."/>
            <person name="Crous P.W."/>
            <person name="Seidl M.F."/>
        </authorList>
    </citation>
    <scope>NUCLEOTIDE SEQUENCE [LARGE SCALE GENOMIC DNA]</scope>
    <source>
        <strain evidence="2 3">CBS 122670</strain>
    </source>
</reference>
<comment type="caution">
    <text evidence="2">The sequence shown here is derived from an EMBL/GenBank/DDBJ whole genome shotgun (WGS) entry which is preliminary data.</text>
</comment>
<proteinExistence type="predicted"/>
<sequence length="226" mass="24682">MQLCSGTTRAGLPCRNSGTYDGRCRHHREGPIASSSRDQRVDRKSVTEPGTPKIRAGNLQAEMLRKMTAEKPTRNTGSNASSPGNPADAFQTPPPTPSIGNLPDAPPPSPPPHSPPSESDSDSDTLFVPMNRRRRGNMKCTAPQSHKSEADCFIKKQPAEDPRIKMGTAINELETLFARCILSKNTGEDDLHVALLDIQRRATVRSMWEFGEALALAMGKEKRVRG</sequence>
<name>A0ABR1LMS1_9PEZI</name>
<keyword evidence="3" id="KW-1185">Reference proteome</keyword>
<feature type="compositionally biased region" description="Polar residues" evidence="1">
    <location>
        <begin position="74"/>
        <end position="84"/>
    </location>
</feature>
<evidence type="ECO:0000313" key="2">
    <source>
        <dbReference type="EMBL" id="KAK7536483.1"/>
    </source>
</evidence>
<protein>
    <submittedName>
        <fullName evidence="2">Uncharacterized protein</fullName>
    </submittedName>
</protein>
<evidence type="ECO:0000256" key="1">
    <source>
        <dbReference type="SAM" id="MobiDB-lite"/>
    </source>
</evidence>
<evidence type="ECO:0000313" key="3">
    <source>
        <dbReference type="Proteomes" id="UP001365128"/>
    </source>
</evidence>
<feature type="compositionally biased region" description="Basic and acidic residues" evidence="1">
    <location>
        <begin position="37"/>
        <end position="46"/>
    </location>
</feature>
<gene>
    <name evidence="2" type="ORF">IWX46DRAFT_629610</name>
</gene>
<feature type="compositionally biased region" description="Pro residues" evidence="1">
    <location>
        <begin position="104"/>
        <end position="115"/>
    </location>
</feature>
<dbReference type="EMBL" id="JBBPDW010000037">
    <property type="protein sequence ID" value="KAK7536483.1"/>
    <property type="molecule type" value="Genomic_DNA"/>
</dbReference>
<feature type="compositionally biased region" description="Basic and acidic residues" evidence="1">
    <location>
        <begin position="63"/>
        <end position="73"/>
    </location>
</feature>
<organism evidence="2 3">
    <name type="scientific">Phyllosticta citricarpa</name>
    <dbReference type="NCBI Taxonomy" id="55181"/>
    <lineage>
        <taxon>Eukaryota</taxon>
        <taxon>Fungi</taxon>
        <taxon>Dikarya</taxon>
        <taxon>Ascomycota</taxon>
        <taxon>Pezizomycotina</taxon>
        <taxon>Dothideomycetes</taxon>
        <taxon>Dothideomycetes incertae sedis</taxon>
        <taxon>Botryosphaeriales</taxon>
        <taxon>Phyllostictaceae</taxon>
        <taxon>Phyllosticta</taxon>
    </lineage>
</organism>
<dbReference type="Proteomes" id="UP001365128">
    <property type="component" value="Unassembled WGS sequence"/>
</dbReference>